<dbReference type="AlphaFoldDB" id="I0WDP9"/>
<dbReference type="PANTHER" id="PTHR30092">
    <property type="entry name" value="INNER MEMBRANE PROTEIN CRED"/>
    <property type="match status" value="1"/>
</dbReference>
<dbReference type="InterPro" id="IPR010364">
    <property type="entry name" value="Uncharacterised_IM_CreD"/>
</dbReference>
<evidence type="ECO:0000313" key="3">
    <source>
        <dbReference type="Proteomes" id="UP000005938"/>
    </source>
</evidence>
<dbReference type="EMBL" id="AJJU01000010">
    <property type="protein sequence ID" value="EID74515.1"/>
    <property type="molecule type" value="Genomic_DNA"/>
</dbReference>
<feature type="transmembrane region" description="Helical" evidence="1">
    <location>
        <begin position="326"/>
        <end position="345"/>
    </location>
</feature>
<evidence type="ECO:0000313" key="2">
    <source>
        <dbReference type="EMBL" id="EID74515.1"/>
    </source>
</evidence>
<proteinExistence type="predicted"/>
<dbReference type="Pfam" id="PF06123">
    <property type="entry name" value="CreD"/>
    <property type="match status" value="1"/>
</dbReference>
<dbReference type="RefSeq" id="WP_008239403.1">
    <property type="nucleotide sequence ID" value="NZ_AJJU01000010.1"/>
</dbReference>
<keyword evidence="1" id="KW-1133">Transmembrane helix</keyword>
<dbReference type="GO" id="GO:0005886">
    <property type="term" value="C:plasma membrane"/>
    <property type="evidence" value="ECO:0007669"/>
    <property type="project" value="TreeGrafter"/>
</dbReference>
<organism evidence="2 3">
    <name type="scientific">Imtechella halotolerans K1</name>
    <dbReference type="NCBI Taxonomy" id="946077"/>
    <lineage>
        <taxon>Bacteria</taxon>
        <taxon>Pseudomonadati</taxon>
        <taxon>Bacteroidota</taxon>
        <taxon>Flavobacteriia</taxon>
        <taxon>Flavobacteriales</taxon>
        <taxon>Flavobacteriaceae</taxon>
        <taxon>Imtechella</taxon>
    </lineage>
</organism>
<dbReference type="OrthoDB" id="9791851at2"/>
<dbReference type="PANTHER" id="PTHR30092:SF0">
    <property type="entry name" value="INNER MEMBRANE PROTEIN CRED"/>
    <property type="match status" value="1"/>
</dbReference>
<feature type="transmembrane region" description="Helical" evidence="1">
    <location>
        <begin position="377"/>
        <end position="395"/>
    </location>
</feature>
<comment type="caution">
    <text evidence="2">The sequence shown here is derived from an EMBL/GenBank/DDBJ whole genome shotgun (WGS) entry which is preliminary data.</text>
</comment>
<evidence type="ECO:0000256" key="1">
    <source>
        <dbReference type="SAM" id="Phobius"/>
    </source>
</evidence>
<dbReference type="eggNOG" id="COG4452">
    <property type="taxonomic scope" value="Bacteria"/>
</dbReference>
<feature type="transmembrane region" description="Helical" evidence="1">
    <location>
        <begin position="407"/>
        <end position="424"/>
    </location>
</feature>
<keyword evidence="1" id="KW-0812">Transmembrane</keyword>
<name>I0WDP9_9FLAO</name>
<dbReference type="PATRIC" id="fig|946077.3.peg.1680"/>
<feature type="transmembrane region" description="Helical" evidence="1">
    <location>
        <begin position="20"/>
        <end position="39"/>
    </location>
</feature>
<dbReference type="Proteomes" id="UP000005938">
    <property type="component" value="Unassembled WGS sequence"/>
</dbReference>
<feature type="transmembrane region" description="Helical" evidence="1">
    <location>
        <begin position="352"/>
        <end position="371"/>
    </location>
</feature>
<dbReference type="PIRSF" id="PIRSF004548">
    <property type="entry name" value="CreD"/>
    <property type="match status" value="1"/>
</dbReference>
<keyword evidence="3" id="KW-1185">Reference proteome</keyword>
<reference evidence="2 3" key="1">
    <citation type="journal article" date="2012" name="J. Bacteriol.">
        <title>Genome Sequence of the Halotolerant Bacterium Imtechella halotolerans K1T.</title>
        <authorList>
            <person name="Kumar S."/>
            <person name="Vikram S."/>
            <person name="Subramanian S."/>
            <person name="Raghava G.P."/>
            <person name="Pinnaka A.K."/>
        </authorList>
    </citation>
    <scope>NUCLEOTIDE SEQUENCE [LARGE SCALE GENOMIC DNA]</scope>
    <source>
        <strain evidence="2 3">K1</strain>
    </source>
</reference>
<accession>I0WDP9</accession>
<feature type="transmembrane region" description="Helical" evidence="1">
    <location>
        <begin position="430"/>
        <end position="448"/>
    </location>
</feature>
<protein>
    <submittedName>
        <fullName evidence="2">Inner membrane protein</fullName>
    </submittedName>
</protein>
<keyword evidence="1" id="KW-0472">Membrane</keyword>
<dbReference type="NCBIfam" id="NF008712">
    <property type="entry name" value="PRK11715.1-1"/>
    <property type="match status" value="1"/>
</dbReference>
<sequence>MKELNDISKQTSRFRASLTVKMFTIGFLILILLIPLFFIQNLIQERAYRKESTINEINKKWGSNLILSGPIVKIPYIDYIETIKIDDNTQKTFHEKVAKTQYAYFLPEKLNIDTKADAIKKGYSIYETSVYNAQINANGLFTLPLFSKDIPKENILWDQAIIMIQTTNLKGIKNEVTLKLGDSTLKFMPRFMEQQNNNVSTTFQTLESDLLTASLFDQHDAIPFSFTMSVKGSKGIHFIPIGKETIVDMKSNWKAPSFNGNFLPEEDSTSNIDENGFKAHWNIFHTNRQFEQQFFGHLPDLSEFSFGVELIVPLDEYQKSERSTKYGLMIISLTFLVFFIIQAVSKINIHPFQYLMIGLALTMFYTLLISISEHESFLKGYLIAGIAVVTLISLYTKSVLKMWKFSLLVFCSLSSLYTFVFVIIQLENYALLVGSIGLFIILSLVMYFSRKIDWSNN</sequence>
<dbReference type="STRING" id="946077.W5A_08292"/>
<gene>
    <name evidence="2" type="ORF">W5A_08292</name>
</gene>